<organism evidence="9 10">
    <name type="scientific">Synoicihabitans lomoniglobus</name>
    <dbReference type="NCBI Taxonomy" id="2909285"/>
    <lineage>
        <taxon>Bacteria</taxon>
        <taxon>Pseudomonadati</taxon>
        <taxon>Verrucomicrobiota</taxon>
        <taxon>Opitutia</taxon>
        <taxon>Opitutales</taxon>
        <taxon>Opitutaceae</taxon>
        <taxon>Synoicihabitans</taxon>
    </lineage>
</organism>
<sequence>MKSEGKLNRTESLAALQAGDTFDVLIVGGGATGLGAAVDAASRGHRVALVEAEDFAKGTSSRSTKLVHGGVRYLRQGNISLVLEALRERGRLARKAPHLVRDQSFVIPNYRWWEGPFYGIGMKVYDQLAGRLGLSPSRWLTKTETLERIPTIETEDLDGGVLYYDGQFDDARLAIHLAMTAATHGAVVINHCRCVGLVKSNGQISGARVRDAESGAEFEVKAKTVVNATGVFVDELRRVDQPETPPVIAVSQGIHVVLPRKFLPGDAAIMVPKTSDGRVLFAVPWHDRVVVGTTDTPLDKASIEPRALAEERDFVMEHARQYLSLDPTADDVLSVFAGLRPLVREAGAESTAALSRDHAILISESGLITVSGGKWTTYRKMAEDVIDHVETVGDLDEKPCVTVNLLIHGAGGENEDDTTSIDGYGTDADAIAALAASEVDGASRLHPSLPYETAEVIWHVRAEMARTVEDVLARRTRALLLDAKASIEAAPVVAAVMARELGRNDAWGAEQVRAYTALAQGYVFTHSSSMG</sequence>
<dbReference type="GO" id="GO:0004368">
    <property type="term" value="F:glycerol-3-phosphate dehydrogenase (quinone) activity"/>
    <property type="evidence" value="ECO:0007669"/>
    <property type="project" value="InterPro"/>
</dbReference>
<dbReference type="EMBL" id="CP119075">
    <property type="protein sequence ID" value="WED66942.1"/>
    <property type="molecule type" value="Genomic_DNA"/>
</dbReference>
<name>A0AAF0I367_9BACT</name>
<dbReference type="PANTHER" id="PTHR11985:SF35">
    <property type="entry name" value="ANAEROBIC GLYCEROL-3-PHOSPHATE DEHYDROGENASE SUBUNIT A"/>
    <property type="match status" value="1"/>
</dbReference>
<evidence type="ECO:0000259" key="8">
    <source>
        <dbReference type="Pfam" id="PF16901"/>
    </source>
</evidence>
<dbReference type="SUPFAM" id="SSF51905">
    <property type="entry name" value="FAD/NAD(P)-binding domain"/>
    <property type="match status" value="1"/>
</dbReference>
<keyword evidence="3" id="KW-0285">Flavoprotein</keyword>
<dbReference type="GO" id="GO:0006071">
    <property type="term" value="P:glycerol metabolic process"/>
    <property type="evidence" value="ECO:0007669"/>
    <property type="project" value="UniProtKB-KW"/>
</dbReference>
<dbReference type="InterPro" id="IPR038299">
    <property type="entry name" value="DAO_C_sf"/>
</dbReference>
<evidence type="ECO:0000259" key="7">
    <source>
        <dbReference type="Pfam" id="PF01266"/>
    </source>
</evidence>
<keyword evidence="6" id="KW-0560">Oxidoreductase</keyword>
<dbReference type="Gene3D" id="3.50.50.60">
    <property type="entry name" value="FAD/NAD(P)-binding domain"/>
    <property type="match status" value="1"/>
</dbReference>
<evidence type="ECO:0000313" key="10">
    <source>
        <dbReference type="Proteomes" id="UP001218638"/>
    </source>
</evidence>
<dbReference type="Gene3D" id="3.30.9.10">
    <property type="entry name" value="D-Amino Acid Oxidase, subunit A, domain 2"/>
    <property type="match status" value="1"/>
</dbReference>
<keyword evidence="10" id="KW-1185">Reference proteome</keyword>
<gene>
    <name evidence="9" type="ORF">PXH66_08780</name>
</gene>
<dbReference type="Pfam" id="PF16901">
    <property type="entry name" value="DAO_C"/>
    <property type="match status" value="1"/>
</dbReference>
<comment type="cofactor">
    <cofactor evidence="1">
        <name>FAD</name>
        <dbReference type="ChEBI" id="CHEBI:57692"/>
    </cofactor>
</comment>
<evidence type="ECO:0000256" key="6">
    <source>
        <dbReference type="ARBA" id="ARBA00023002"/>
    </source>
</evidence>
<dbReference type="GO" id="GO:0046168">
    <property type="term" value="P:glycerol-3-phosphate catabolic process"/>
    <property type="evidence" value="ECO:0007669"/>
    <property type="project" value="TreeGrafter"/>
</dbReference>
<evidence type="ECO:0000256" key="4">
    <source>
        <dbReference type="ARBA" id="ARBA00022798"/>
    </source>
</evidence>
<evidence type="ECO:0000313" key="9">
    <source>
        <dbReference type="EMBL" id="WED66942.1"/>
    </source>
</evidence>
<reference evidence="9" key="1">
    <citation type="submission" date="2023-03" db="EMBL/GenBank/DDBJ databases">
        <title>Lomoglobus Profundus gen. nov., sp. nov., a novel member of the phylum Verrucomicrobia, isolated from deep-marine sediment of South China Sea.</title>
        <authorList>
            <person name="Ahmad T."/>
            <person name="Ishaq S.E."/>
            <person name="Wang F."/>
        </authorList>
    </citation>
    <scope>NUCLEOTIDE SEQUENCE</scope>
    <source>
        <strain evidence="9">LMO-M01</strain>
    </source>
</reference>
<dbReference type="PROSITE" id="PS00978">
    <property type="entry name" value="FAD_G3PDH_2"/>
    <property type="match status" value="1"/>
</dbReference>
<evidence type="ECO:0000256" key="3">
    <source>
        <dbReference type="ARBA" id="ARBA00022630"/>
    </source>
</evidence>
<accession>A0AAF0I367</accession>
<evidence type="ECO:0000256" key="2">
    <source>
        <dbReference type="ARBA" id="ARBA00007330"/>
    </source>
</evidence>
<dbReference type="Pfam" id="PF01266">
    <property type="entry name" value="DAO"/>
    <property type="match status" value="1"/>
</dbReference>
<dbReference type="Proteomes" id="UP001218638">
    <property type="component" value="Chromosome"/>
</dbReference>
<keyword evidence="5" id="KW-0274">FAD</keyword>
<dbReference type="RefSeq" id="WP_330927573.1">
    <property type="nucleotide sequence ID" value="NZ_CP119075.1"/>
</dbReference>
<dbReference type="KEGG" id="slom:PXH66_08780"/>
<dbReference type="AlphaFoldDB" id="A0AAF0I367"/>
<proteinExistence type="inferred from homology"/>
<keyword evidence="4" id="KW-0319">Glycerol metabolism</keyword>
<dbReference type="InterPro" id="IPR031656">
    <property type="entry name" value="DAO_C"/>
</dbReference>
<evidence type="ECO:0000256" key="5">
    <source>
        <dbReference type="ARBA" id="ARBA00022827"/>
    </source>
</evidence>
<dbReference type="PANTHER" id="PTHR11985">
    <property type="entry name" value="GLYCEROL-3-PHOSPHATE DEHYDROGENASE"/>
    <property type="match status" value="1"/>
</dbReference>
<dbReference type="InterPro" id="IPR006076">
    <property type="entry name" value="FAD-dep_OxRdtase"/>
</dbReference>
<feature type="domain" description="Alpha-glycerophosphate oxidase C-terminal" evidence="8">
    <location>
        <begin position="418"/>
        <end position="505"/>
    </location>
</feature>
<dbReference type="InterPro" id="IPR036188">
    <property type="entry name" value="FAD/NAD-bd_sf"/>
</dbReference>
<protein>
    <submittedName>
        <fullName evidence="9">FAD-dependent oxidoreductase</fullName>
    </submittedName>
</protein>
<dbReference type="InterPro" id="IPR000447">
    <property type="entry name" value="G3P_DH_FAD-dep"/>
</dbReference>
<comment type="similarity">
    <text evidence="2">Belongs to the FAD-dependent glycerol-3-phosphate dehydrogenase family.</text>
</comment>
<evidence type="ECO:0000256" key="1">
    <source>
        <dbReference type="ARBA" id="ARBA00001974"/>
    </source>
</evidence>
<dbReference type="PRINTS" id="PR01001">
    <property type="entry name" value="FADG3PDH"/>
</dbReference>
<dbReference type="Gene3D" id="1.10.8.870">
    <property type="entry name" value="Alpha-glycerophosphate oxidase, cap domain"/>
    <property type="match status" value="1"/>
</dbReference>
<feature type="domain" description="FAD dependent oxidoreductase" evidence="7">
    <location>
        <begin position="23"/>
        <end position="378"/>
    </location>
</feature>